<reference evidence="2 3" key="1">
    <citation type="journal article" date="2018" name="BMC Genomics">
        <title>Comparative genome analyses reveal sequence features reflecting distinct modes of host-adaptation between dicot and monocot powdery mildew.</title>
        <authorList>
            <person name="Wu Y."/>
            <person name="Ma X."/>
            <person name="Pan Z."/>
            <person name="Kale S.D."/>
            <person name="Song Y."/>
            <person name="King H."/>
            <person name="Zhang Q."/>
            <person name="Presley C."/>
            <person name="Deng X."/>
            <person name="Wei C.I."/>
            <person name="Xiao S."/>
        </authorList>
    </citation>
    <scope>NUCLEOTIDE SEQUENCE [LARGE SCALE GENOMIC DNA]</scope>
    <source>
        <strain evidence="2">UCSC1</strain>
    </source>
</reference>
<evidence type="ECO:0000313" key="3">
    <source>
        <dbReference type="Proteomes" id="UP000285405"/>
    </source>
</evidence>
<dbReference type="EMBL" id="MCBR01002169">
    <property type="protein sequence ID" value="RKF81818.1"/>
    <property type="molecule type" value="Genomic_DNA"/>
</dbReference>
<name>A0A420J4W9_9PEZI</name>
<proteinExistence type="predicted"/>
<protein>
    <submittedName>
        <fullName evidence="2">Uncharacterized protein</fullName>
    </submittedName>
</protein>
<comment type="caution">
    <text evidence="2">The sequence shown here is derived from an EMBL/GenBank/DDBJ whole genome shotgun (WGS) entry which is preliminary data.</text>
</comment>
<evidence type="ECO:0000313" key="2">
    <source>
        <dbReference type="EMBL" id="RKF81818.1"/>
    </source>
</evidence>
<dbReference type="OrthoDB" id="2122982at2759"/>
<dbReference type="Proteomes" id="UP000285405">
    <property type="component" value="Unassembled WGS sequence"/>
</dbReference>
<feature type="signal peptide" evidence="1">
    <location>
        <begin position="1"/>
        <end position="21"/>
    </location>
</feature>
<dbReference type="AlphaFoldDB" id="A0A420J4W9"/>
<evidence type="ECO:0000256" key="1">
    <source>
        <dbReference type="SAM" id="SignalP"/>
    </source>
</evidence>
<gene>
    <name evidence="2" type="ORF">GcC1_00681</name>
</gene>
<sequence>MFNALQWKLLVWVQELSTVNCGVSSSQKGFEVIRLSLQEFRPPWFGLYRCTASDSRDLTFDDQLTKTDFPKGFP</sequence>
<organism evidence="2 3">
    <name type="scientific">Golovinomyces cichoracearum</name>
    <dbReference type="NCBI Taxonomy" id="62708"/>
    <lineage>
        <taxon>Eukaryota</taxon>
        <taxon>Fungi</taxon>
        <taxon>Dikarya</taxon>
        <taxon>Ascomycota</taxon>
        <taxon>Pezizomycotina</taxon>
        <taxon>Leotiomycetes</taxon>
        <taxon>Erysiphales</taxon>
        <taxon>Erysiphaceae</taxon>
        <taxon>Golovinomyces</taxon>
    </lineage>
</organism>
<accession>A0A420J4W9</accession>
<feature type="chain" id="PRO_5019558370" evidence="1">
    <location>
        <begin position="22"/>
        <end position="74"/>
    </location>
</feature>
<keyword evidence="1" id="KW-0732">Signal</keyword>